<gene>
    <name evidence="3" type="ORF">OH806_09620</name>
</gene>
<dbReference type="PROSITE" id="PS51257">
    <property type="entry name" value="PROKAR_LIPOPROTEIN"/>
    <property type="match status" value="1"/>
</dbReference>
<reference evidence="3" key="1">
    <citation type="submission" date="2022-10" db="EMBL/GenBank/DDBJ databases">
        <title>Chryseobacterium babae sp. nov. isolated from the gut of the beetle Oryctes rhinoceros, and Chryseobacterium kimseyorum sp. nov., isolated from a stick insect rearing cage.</title>
        <authorList>
            <person name="Shelomi M."/>
            <person name="Han C.-J."/>
            <person name="Chen W.-M."/>
            <person name="Chen H.-K."/>
            <person name="Liaw S.-J."/>
            <person name="Muhle E."/>
            <person name="Clermont D."/>
        </authorList>
    </citation>
    <scope>NUCLEOTIDE SEQUENCE</scope>
    <source>
        <strain evidence="3">WLa1L2M3</strain>
    </source>
</reference>
<name>A0ABT3HP39_9FLAO</name>
<keyword evidence="2" id="KW-0677">Repeat</keyword>
<evidence type="ECO:0000313" key="4">
    <source>
        <dbReference type="Proteomes" id="UP001163719"/>
    </source>
</evidence>
<dbReference type="PROSITE" id="PS51450">
    <property type="entry name" value="LRR"/>
    <property type="match status" value="1"/>
</dbReference>
<evidence type="ECO:0000256" key="2">
    <source>
        <dbReference type="ARBA" id="ARBA00022737"/>
    </source>
</evidence>
<dbReference type="InterPro" id="IPR032675">
    <property type="entry name" value="LRR_dom_sf"/>
</dbReference>
<proteinExistence type="predicted"/>
<comment type="caution">
    <text evidence="3">The sequence shown here is derived from an EMBL/GenBank/DDBJ whole genome shotgun (WGS) entry which is preliminary data.</text>
</comment>
<dbReference type="InterPro" id="IPR001611">
    <property type="entry name" value="Leu-rich_rpt"/>
</dbReference>
<evidence type="ECO:0000313" key="3">
    <source>
        <dbReference type="EMBL" id="MCW3161519.1"/>
    </source>
</evidence>
<dbReference type="InterPro" id="IPR050216">
    <property type="entry name" value="LRR_domain-containing"/>
</dbReference>
<organism evidence="3 4">
    <name type="scientific">Chryseobacterium oryctis</name>
    <dbReference type="NCBI Taxonomy" id="2952618"/>
    <lineage>
        <taxon>Bacteria</taxon>
        <taxon>Pseudomonadati</taxon>
        <taxon>Bacteroidota</taxon>
        <taxon>Flavobacteriia</taxon>
        <taxon>Flavobacteriales</taxon>
        <taxon>Weeksellaceae</taxon>
        <taxon>Chryseobacterium group</taxon>
        <taxon>Chryseobacterium</taxon>
    </lineage>
</organism>
<keyword evidence="4" id="KW-1185">Reference proteome</keyword>
<dbReference type="Gene3D" id="3.80.10.10">
    <property type="entry name" value="Ribonuclease Inhibitor"/>
    <property type="match status" value="1"/>
</dbReference>
<dbReference type="PANTHER" id="PTHR48051:SF1">
    <property type="entry name" value="RAS SUPPRESSOR PROTEIN 1"/>
    <property type="match status" value="1"/>
</dbReference>
<dbReference type="SMART" id="SM00369">
    <property type="entry name" value="LRR_TYP"/>
    <property type="match status" value="4"/>
</dbReference>
<dbReference type="RefSeq" id="WP_264743457.1">
    <property type="nucleotide sequence ID" value="NZ_JAPDHV010000003.1"/>
</dbReference>
<evidence type="ECO:0000256" key="1">
    <source>
        <dbReference type="ARBA" id="ARBA00022614"/>
    </source>
</evidence>
<accession>A0ABT3HP39</accession>
<keyword evidence="1" id="KW-0433">Leucine-rich repeat</keyword>
<sequence>MMNNKFLWLVLLFPLLYSCQKYNNSPFDEKEKFLRQFPIEDTKTMVLDSLWDKRDSLTYLRLKNLRTIAMNEVNYIPNWIGEFNKVRIFLVVNEKNKKINKIPLTIGKLSNLVQFDIKNNMVSMLPNSFYDLTSLTYLDLRNNPIISIDNKISHFVNLESIRLDNTLISNLHIDFCKLQKLETLVLENTKIKELPSCLGNLQNLDWLNVSGTQLTEFPLEILNAPKLETIDARRLKLKNYKEVKAICNEKNISFHYDE</sequence>
<dbReference type="EMBL" id="JAPDHV010000003">
    <property type="protein sequence ID" value="MCW3161519.1"/>
    <property type="molecule type" value="Genomic_DNA"/>
</dbReference>
<dbReference type="InterPro" id="IPR003591">
    <property type="entry name" value="Leu-rich_rpt_typical-subtyp"/>
</dbReference>
<protein>
    <submittedName>
        <fullName evidence="3">Leucine-rich repeat domain-containing protein</fullName>
    </submittedName>
</protein>
<dbReference type="PANTHER" id="PTHR48051">
    <property type="match status" value="1"/>
</dbReference>
<dbReference type="Pfam" id="PF13855">
    <property type="entry name" value="LRR_8"/>
    <property type="match status" value="2"/>
</dbReference>
<dbReference type="Proteomes" id="UP001163719">
    <property type="component" value="Unassembled WGS sequence"/>
</dbReference>
<dbReference type="SUPFAM" id="SSF52047">
    <property type="entry name" value="RNI-like"/>
    <property type="match status" value="1"/>
</dbReference>